<protein>
    <submittedName>
        <fullName evidence="1">Uncharacterized protein</fullName>
    </submittedName>
</protein>
<keyword evidence="2" id="KW-1185">Reference proteome</keyword>
<dbReference type="InParanoid" id="A5D9R6"/>
<name>A5D9R6_PICGU</name>
<dbReference type="VEuPathDB" id="FungiDB:PGUG_00017"/>
<evidence type="ECO:0000313" key="2">
    <source>
        <dbReference type="Proteomes" id="UP000001997"/>
    </source>
</evidence>
<evidence type="ECO:0000313" key="1">
    <source>
        <dbReference type="EMBL" id="EDK35919.2"/>
    </source>
</evidence>
<accession>A5D9R6</accession>
<dbReference type="OrthoDB" id="4026328at2759"/>
<dbReference type="KEGG" id="pgu:PGUG_00017"/>
<gene>
    <name evidence="1" type="ORF">PGUG_00017</name>
</gene>
<dbReference type="Proteomes" id="UP000001997">
    <property type="component" value="Unassembled WGS sequence"/>
</dbReference>
<reference evidence="1 2" key="1">
    <citation type="journal article" date="2009" name="Nature">
        <title>Evolution of pathogenicity and sexual reproduction in eight Candida genomes.</title>
        <authorList>
            <person name="Butler G."/>
            <person name="Rasmussen M.D."/>
            <person name="Lin M.F."/>
            <person name="Santos M.A."/>
            <person name="Sakthikumar S."/>
            <person name="Munro C.A."/>
            <person name="Rheinbay E."/>
            <person name="Grabherr M."/>
            <person name="Forche A."/>
            <person name="Reedy J.L."/>
            <person name="Agrafioti I."/>
            <person name="Arnaud M.B."/>
            <person name="Bates S."/>
            <person name="Brown A.J."/>
            <person name="Brunke S."/>
            <person name="Costanzo M.C."/>
            <person name="Fitzpatrick D.A."/>
            <person name="de Groot P.W."/>
            <person name="Harris D."/>
            <person name="Hoyer L.L."/>
            <person name="Hube B."/>
            <person name="Klis F.M."/>
            <person name="Kodira C."/>
            <person name="Lennard N."/>
            <person name="Logue M.E."/>
            <person name="Martin R."/>
            <person name="Neiman A.M."/>
            <person name="Nikolaou E."/>
            <person name="Quail M.A."/>
            <person name="Quinn J."/>
            <person name="Santos M.C."/>
            <person name="Schmitzberger F.F."/>
            <person name="Sherlock G."/>
            <person name="Shah P."/>
            <person name="Silverstein K.A."/>
            <person name="Skrzypek M.S."/>
            <person name="Soll D."/>
            <person name="Staggs R."/>
            <person name="Stansfield I."/>
            <person name="Stumpf M.P."/>
            <person name="Sudbery P.E."/>
            <person name="Srikantha T."/>
            <person name="Zeng Q."/>
            <person name="Berman J."/>
            <person name="Berriman M."/>
            <person name="Heitman J."/>
            <person name="Gow N.A."/>
            <person name="Lorenz M.C."/>
            <person name="Birren B.W."/>
            <person name="Kellis M."/>
            <person name="Cuomo C.A."/>
        </authorList>
    </citation>
    <scope>NUCLEOTIDE SEQUENCE [LARGE SCALE GENOMIC DNA]</scope>
    <source>
        <strain evidence="2">ATCC 6260 / CBS 566 / DSM 6381 / JCM 1539 / NBRC 10279 / NRRL Y-324</strain>
    </source>
</reference>
<dbReference type="GeneID" id="5128737"/>
<dbReference type="Pfam" id="PF11951">
    <property type="entry name" value="Fungal_trans_2"/>
    <property type="match status" value="1"/>
</dbReference>
<organism evidence="1 2">
    <name type="scientific">Meyerozyma guilliermondii (strain ATCC 6260 / CBS 566 / DSM 6381 / JCM 1539 / NBRC 10279 / NRRL Y-324)</name>
    <name type="common">Yeast</name>
    <name type="synonym">Candida guilliermondii</name>
    <dbReference type="NCBI Taxonomy" id="294746"/>
    <lineage>
        <taxon>Eukaryota</taxon>
        <taxon>Fungi</taxon>
        <taxon>Dikarya</taxon>
        <taxon>Ascomycota</taxon>
        <taxon>Saccharomycotina</taxon>
        <taxon>Pichiomycetes</taxon>
        <taxon>Debaryomycetaceae</taxon>
        <taxon>Meyerozyma</taxon>
    </lineage>
</organism>
<dbReference type="InterPro" id="IPR021858">
    <property type="entry name" value="Fun_TF"/>
</dbReference>
<sequence>MQRFNIQDMQSIYMLPAASNPNSYYKCMKSICSVVGESLHLYNLKKVAINADDLNESLGYNHYQNIETVIKDAKFLLKQLSSIDVPDDDSEIMRIDSHIMRRIAEFSKEATVLLIYQLIYNNSSRTTTTLLQVMKMIPLLRELFELYHSNQNSTQVLLILPIFVLGCNLYKHSYRRWFIENIDRIYLKTKTAKILTVKTLVKKVWTLDDNGNKPVQWPEISEHEGLLLPFYI</sequence>
<dbReference type="RefSeq" id="XP_001486640.2">
    <property type="nucleotide sequence ID" value="XM_001486590.1"/>
</dbReference>
<dbReference type="eggNOG" id="ENOG502T68P">
    <property type="taxonomic scope" value="Eukaryota"/>
</dbReference>
<proteinExistence type="predicted"/>
<dbReference type="EMBL" id="CH408155">
    <property type="protein sequence ID" value="EDK35919.2"/>
    <property type="molecule type" value="Genomic_DNA"/>
</dbReference>
<dbReference type="AlphaFoldDB" id="A5D9R6"/>
<dbReference type="HOGENOM" id="CLU_1195264_0_0_1"/>